<comment type="caution">
    <text evidence="2">The sequence shown here is derived from an EMBL/GenBank/DDBJ whole genome shotgun (WGS) entry which is preliminary data.</text>
</comment>
<organism evidence="2 3">
    <name type="scientific">Paenibacillus endophyticus</name>
    <dbReference type="NCBI Taxonomy" id="1294268"/>
    <lineage>
        <taxon>Bacteria</taxon>
        <taxon>Bacillati</taxon>
        <taxon>Bacillota</taxon>
        <taxon>Bacilli</taxon>
        <taxon>Bacillales</taxon>
        <taxon>Paenibacillaceae</taxon>
        <taxon>Paenibacillus</taxon>
    </lineage>
</organism>
<dbReference type="AlphaFoldDB" id="A0A7W5CAT1"/>
<dbReference type="PRINTS" id="PR00111">
    <property type="entry name" value="ABHYDROLASE"/>
</dbReference>
<name>A0A7W5CAT1_9BACL</name>
<dbReference type="EMBL" id="JACHXW010000012">
    <property type="protein sequence ID" value="MBB3153749.1"/>
    <property type="molecule type" value="Genomic_DNA"/>
</dbReference>
<dbReference type="PANTHER" id="PTHR37017:SF11">
    <property type="entry name" value="ESTERASE_LIPASE_THIOESTERASE DOMAIN-CONTAINING PROTEIN"/>
    <property type="match status" value="1"/>
</dbReference>
<keyword evidence="3" id="KW-1185">Reference proteome</keyword>
<evidence type="ECO:0000313" key="3">
    <source>
        <dbReference type="Proteomes" id="UP000518605"/>
    </source>
</evidence>
<dbReference type="Gene3D" id="3.40.50.1820">
    <property type="entry name" value="alpha/beta hydrolase"/>
    <property type="match status" value="1"/>
</dbReference>
<dbReference type="SUPFAM" id="SSF53474">
    <property type="entry name" value="alpha/beta-Hydrolases"/>
    <property type="match status" value="1"/>
</dbReference>
<feature type="domain" description="AB hydrolase-1" evidence="1">
    <location>
        <begin position="40"/>
        <end position="233"/>
    </location>
</feature>
<dbReference type="InterPro" id="IPR052897">
    <property type="entry name" value="Sec-Metab_Biosynth_Hydrolase"/>
</dbReference>
<dbReference type="RefSeq" id="WP_183565943.1">
    <property type="nucleotide sequence ID" value="NZ_CBCSLB010000012.1"/>
</dbReference>
<dbReference type="InterPro" id="IPR029058">
    <property type="entry name" value="AB_hydrolase_fold"/>
</dbReference>
<accession>A0A7W5CAT1</accession>
<dbReference type="InterPro" id="IPR000073">
    <property type="entry name" value="AB_hydrolase_1"/>
</dbReference>
<reference evidence="2 3" key="1">
    <citation type="submission" date="2020-08" db="EMBL/GenBank/DDBJ databases">
        <title>Genomic Encyclopedia of Type Strains, Phase III (KMG-III): the genomes of soil and plant-associated and newly described type strains.</title>
        <authorList>
            <person name="Whitman W."/>
        </authorList>
    </citation>
    <scope>NUCLEOTIDE SEQUENCE [LARGE SCALE GENOMIC DNA]</scope>
    <source>
        <strain evidence="2 3">CECT 8234</strain>
    </source>
</reference>
<dbReference type="Pfam" id="PF12697">
    <property type="entry name" value="Abhydrolase_6"/>
    <property type="match status" value="1"/>
</dbReference>
<dbReference type="PANTHER" id="PTHR37017">
    <property type="entry name" value="AB HYDROLASE-1 DOMAIN-CONTAINING PROTEIN-RELATED"/>
    <property type="match status" value="1"/>
</dbReference>
<evidence type="ECO:0000259" key="1">
    <source>
        <dbReference type="Pfam" id="PF12697"/>
    </source>
</evidence>
<protein>
    <submittedName>
        <fullName evidence="2">Pimeloyl-ACP methyl ester carboxylesterase</fullName>
    </submittedName>
</protein>
<dbReference type="Proteomes" id="UP000518605">
    <property type="component" value="Unassembled WGS sequence"/>
</dbReference>
<gene>
    <name evidence="2" type="ORF">FHS16_003824</name>
</gene>
<evidence type="ECO:0000313" key="2">
    <source>
        <dbReference type="EMBL" id="MBB3153749.1"/>
    </source>
</evidence>
<sequence length="280" mass="32086">MYPYQHEWMTWTYPHPHPYTNVYPVCARYAPRPSEQPLTFVLIHGAWADTSFWDGIAAELRKMGHTVFVPEYPGHGAYTNKNVTHAMLTQSIVDDIVARDLHNIVLVGHSFGGTLVQTVAQQIPDRLKRLVFWNAFVLNDGEMVADEFPPAYLALFKQLRESTTDDTILLPFPIFRDTFVNLASLGMAEYIYNQISPESAKPSYEKLDLKKFYSLAVPKSYIYLTEDNVLPQFNSEYGWHPHMSNRLGLFRYIEGNGDHMTTAKTNPAMLAQKIYEAGRD</sequence>
<proteinExistence type="predicted"/>